<gene>
    <name evidence="2" type="ORF">H2O73_01850</name>
</gene>
<evidence type="ECO:0000313" key="2">
    <source>
        <dbReference type="EMBL" id="MBA5761071.1"/>
    </source>
</evidence>
<proteinExistence type="predicted"/>
<dbReference type="SUPFAM" id="SSF52833">
    <property type="entry name" value="Thioredoxin-like"/>
    <property type="match status" value="1"/>
</dbReference>
<accession>A0A7W2FMY1</accession>
<dbReference type="InterPro" id="IPR000866">
    <property type="entry name" value="AhpC/TSA"/>
</dbReference>
<dbReference type="GO" id="GO:0016491">
    <property type="term" value="F:oxidoreductase activity"/>
    <property type="evidence" value="ECO:0007669"/>
    <property type="project" value="InterPro"/>
</dbReference>
<dbReference type="InterPro" id="IPR036249">
    <property type="entry name" value="Thioredoxin-like_sf"/>
</dbReference>
<feature type="domain" description="Thioredoxin" evidence="1">
    <location>
        <begin position="6"/>
        <end position="165"/>
    </location>
</feature>
<dbReference type="PROSITE" id="PS51352">
    <property type="entry name" value="THIOREDOXIN_2"/>
    <property type="match status" value="1"/>
</dbReference>
<reference evidence="2 3" key="1">
    <citation type="submission" date="2020-07" db="EMBL/GenBank/DDBJ databases">
        <title>Vibrio marinisediminis sp. nov., isolated from marine sediment.</title>
        <authorList>
            <person name="Ji X."/>
        </authorList>
    </citation>
    <scope>NUCLEOTIDE SEQUENCE [LARGE SCALE GENOMIC DNA]</scope>
    <source>
        <strain evidence="2 3">404</strain>
    </source>
</reference>
<evidence type="ECO:0000313" key="3">
    <source>
        <dbReference type="Proteomes" id="UP000571701"/>
    </source>
</evidence>
<dbReference type="Gene3D" id="3.40.30.10">
    <property type="entry name" value="Glutaredoxin"/>
    <property type="match status" value="1"/>
</dbReference>
<dbReference type="CDD" id="cd02970">
    <property type="entry name" value="PRX_like2"/>
    <property type="match status" value="1"/>
</dbReference>
<dbReference type="EMBL" id="JACFYF010000001">
    <property type="protein sequence ID" value="MBA5761071.1"/>
    <property type="molecule type" value="Genomic_DNA"/>
</dbReference>
<organism evidence="2 3">
    <name type="scientific">Vibrio marinisediminis</name>
    <dbReference type="NCBI Taxonomy" id="2758441"/>
    <lineage>
        <taxon>Bacteria</taxon>
        <taxon>Pseudomonadati</taxon>
        <taxon>Pseudomonadota</taxon>
        <taxon>Gammaproteobacteria</taxon>
        <taxon>Vibrionales</taxon>
        <taxon>Vibrionaceae</taxon>
        <taxon>Vibrio</taxon>
    </lineage>
</organism>
<evidence type="ECO:0000259" key="1">
    <source>
        <dbReference type="PROSITE" id="PS51352"/>
    </source>
</evidence>
<comment type="caution">
    <text evidence="2">The sequence shown here is derived from an EMBL/GenBank/DDBJ whole genome shotgun (WGS) entry which is preliminary data.</text>
</comment>
<dbReference type="Pfam" id="PF00578">
    <property type="entry name" value="AhpC-TSA"/>
    <property type="match status" value="1"/>
</dbReference>
<protein>
    <submittedName>
        <fullName evidence="2">AhpC/TSA family protein</fullName>
    </submittedName>
</protein>
<dbReference type="Proteomes" id="UP000571701">
    <property type="component" value="Unassembled WGS sequence"/>
</dbReference>
<sequence>MMTTKFKAGEIFPDIELATLEGSTIKLGQPQDGASWRLVVIYRGKHCPLCTRYLKELETLREQFIEMGVDVVAASADSHAQLSAHMADLTLQFPIAYGLTVEQMKVLGVYISNPRSEQETDHPFAEPGLFVVNDQGQVQIVDISNAPFARPDLKTLLSGIGFIRNPANHYPIRGTYQ</sequence>
<dbReference type="InterPro" id="IPR013766">
    <property type="entry name" value="Thioredoxin_domain"/>
</dbReference>
<dbReference type="GO" id="GO:0016209">
    <property type="term" value="F:antioxidant activity"/>
    <property type="evidence" value="ECO:0007669"/>
    <property type="project" value="InterPro"/>
</dbReference>
<dbReference type="RefSeq" id="WP_182105944.1">
    <property type="nucleotide sequence ID" value="NZ_JACFYF010000001.1"/>
</dbReference>
<name>A0A7W2FMY1_9VIBR</name>
<dbReference type="AlphaFoldDB" id="A0A7W2FMY1"/>
<keyword evidence="3" id="KW-1185">Reference proteome</keyword>